<keyword evidence="11 12" id="KW-0660">Purine salvage</keyword>
<keyword evidence="10 12" id="KW-0808">Transferase</keyword>
<comment type="pathway">
    <text evidence="4 12">Purine metabolism; AMP biosynthesis via salvage pathway; AMP from adenine: step 1/1.</text>
</comment>
<evidence type="ECO:0000256" key="9">
    <source>
        <dbReference type="ARBA" id="ARBA00022676"/>
    </source>
</evidence>
<dbReference type="Proteomes" id="UP000605201">
    <property type="component" value="Unassembled WGS sequence"/>
</dbReference>
<evidence type="ECO:0000256" key="8">
    <source>
        <dbReference type="ARBA" id="ARBA00022490"/>
    </source>
</evidence>
<evidence type="ECO:0000256" key="12">
    <source>
        <dbReference type="HAMAP-Rule" id="MF_00004"/>
    </source>
</evidence>
<evidence type="ECO:0000313" key="14">
    <source>
        <dbReference type="EMBL" id="MBC8431862.1"/>
    </source>
</evidence>
<evidence type="ECO:0000256" key="2">
    <source>
        <dbReference type="ARBA" id="ARBA00003968"/>
    </source>
</evidence>
<dbReference type="AlphaFoldDB" id="A0A8J6P2B6"/>
<protein>
    <recommendedName>
        <fullName evidence="7 12">Adenine phosphoribosyltransferase</fullName>
        <shortName evidence="12">APRT</shortName>
        <ecNumber evidence="7 12">2.4.2.7</ecNumber>
    </recommendedName>
</protein>
<dbReference type="NCBIfam" id="NF002634">
    <property type="entry name" value="PRK02304.1-3"/>
    <property type="match status" value="1"/>
</dbReference>
<evidence type="ECO:0000256" key="6">
    <source>
        <dbReference type="ARBA" id="ARBA00011738"/>
    </source>
</evidence>
<evidence type="ECO:0000256" key="5">
    <source>
        <dbReference type="ARBA" id="ARBA00008391"/>
    </source>
</evidence>
<dbReference type="FunFam" id="3.40.50.2020:FF:000004">
    <property type="entry name" value="Adenine phosphoribosyltransferase"/>
    <property type="match status" value="1"/>
</dbReference>
<keyword evidence="9 12" id="KW-0328">Glycosyltransferase</keyword>
<dbReference type="GO" id="GO:0006166">
    <property type="term" value="P:purine ribonucleoside salvage"/>
    <property type="evidence" value="ECO:0007669"/>
    <property type="project" value="UniProtKB-UniRule"/>
</dbReference>
<name>A0A8J6P2B6_9BACT</name>
<dbReference type="PANTHER" id="PTHR11776:SF7">
    <property type="entry name" value="PHOSPHORIBOSYLTRANSFERASE DOMAIN-CONTAINING PROTEIN"/>
    <property type="match status" value="1"/>
</dbReference>
<evidence type="ECO:0000259" key="13">
    <source>
        <dbReference type="Pfam" id="PF00156"/>
    </source>
</evidence>
<dbReference type="GO" id="GO:0003999">
    <property type="term" value="F:adenine phosphoribosyltransferase activity"/>
    <property type="evidence" value="ECO:0007669"/>
    <property type="project" value="UniProtKB-UniRule"/>
</dbReference>
<gene>
    <name evidence="12" type="primary">apt</name>
    <name evidence="14" type="ORF">H8D96_08065</name>
</gene>
<dbReference type="HAMAP" id="MF_00004">
    <property type="entry name" value="Aden_phosphoribosyltr"/>
    <property type="match status" value="1"/>
</dbReference>
<dbReference type="NCBIfam" id="NF002633">
    <property type="entry name" value="PRK02304.1-2"/>
    <property type="match status" value="1"/>
</dbReference>
<dbReference type="EMBL" id="JACNIG010000186">
    <property type="protein sequence ID" value="MBC8431862.1"/>
    <property type="molecule type" value="Genomic_DNA"/>
</dbReference>
<dbReference type="InterPro" id="IPR050120">
    <property type="entry name" value="Adenine_PRTase"/>
</dbReference>
<sequence length="173" mass="19635">MNLKDKIRTVPHWPIEGVMFRDITTLLEDPEAFRKTCDMLYERYRDIKIDKVVAIDARGFIFGGVLAYKLNVGFVPVRKAGKLPYKTISESYTLEYGENVVEMHVDAIKKGERVLVVDDLIATGGTIAAATRLVEKLGGEIVECVFLVELPDLKGREKIKNYKMFTLTEFEGE</sequence>
<evidence type="ECO:0000256" key="11">
    <source>
        <dbReference type="ARBA" id="ARBA00022726"/>
    </source>
</evidence>
<dbReference type="InterPro" id="IPR000836">
    <property type="entry name" value="PRTase_dom"/>
</dbReference>
<comment type="caution">
    <text evidence="14">The sequence shown here is derived from an EMBL/GenBank/DDBJ whole genome shotgun (WGS) entry which is preliminary data.</text>
</comment>
<dbReference type="SUPFAM" id="SSF53271">
    <property type="entry name" value="PRTase-like"/>
    <property type="match status" value="1"/>
</dbReference>
<dbReference type="GO" id="GO:0006168">
    <property type="term" value="P:adenine salvage"/>
    <property type="evidence" value="ECO:0007669"/>
    <property type="project" value="InterPro"/>
</dbReference>
<evidence type="ECO:0000256" key="7">
    <source>
        <dbReference type="ARBA" id="ARBA00011893"/>
    </source>
</evidence>
<comment type="catalytic activity">
    <reaction evidence="1 12">
        <text>AMP + diphosphate = 5-phospho-alpha-D-ribose 1-diphosphate + adenine</text>
        <dbReference type="Rhea" id="RHEA:16609"/>
        <dbReference type="ChEBI" id="CHEBI:16708"/>
        <dbReference type="ChEBI" id="CHEBI:33019"/>
        <dbReference type="ChEBI" id="CHEBI:58017"/>
        <dbReference type="ChEBI" id="CHEBI:456215"/>
        <dbReference type="EC" id="2.4.2.7"/>
    </reaction>
</comment>
<evidence type="ECO:0000256" key="1">
    <source>
        <dbReference type="ARBA" id="ARBA00000868"/>
    </source>
</evidence>
<evidence type="ECO:0000313" key="15">
    <source>
        <dbReference type="Proteomes" id="UP000605201"/>
    </source>
</evidence>
<comment type="function">
    <text evidence="2 12">Catalyzes a salvage reaction resulting in the formation of AMP, that is energically less costly than de novo synthesis.</text>
</comment>
<dbReference type="Pfam" id="PF00156">
    <property type="entry name" value="Pribosyltran"/>
    <property type="match status" value="1"/>
</dbReference>
<dbReference type="GO" id="GO:0005737">
    <property type="term" value="C:cytoplasm"/>
    <property type="evidence" value="ECO:0007669"/>
    <property type="project" value="UniProtKB-SubCell"/>
</dbReference>
<dbReference type="NCBIfam" id="TIGR01090">
    <property type="entry name" value="apt"/>
    <property type="match status" value="1"/>
</dbReference>
<feature type="domain" description="Phosphoribosyltransferase" evidence="13">
    <location>
        <begin position="24"/>
        <end position="168"/>
    </location>
</feature>
<dbReference type="InterPro" id="IPR029057">
    <property type="entry name" value="PRTase-like"/>
</dbReference>
<dbReference type="Gene3D" id="3.40.50.2020">
    <property type="match status" value="1"/>
</dbReference>
<proteinExistence type="inferred from homology"/>
<dbReference type="CDD" id="cd06223">
    <property type="entry name" value="PRTases_typeI"/>
    <property type="match status" value="1"/>
</dbReference>
<evidence type="ECO:0000256" key="10">
    <source>
        <dbReference type="ARBA" id="ARBA00022679"/>
    </source>
</evidence>
<keyword evidence="8 12" id="KW-0963">Cytoplasm</keyword>
<comment type="similarity">
    <text evidence="5 12">Belongs to the purine/pyrimidine phosphoribosyltransferase family.</text>
</comment>
<accession>A0A8J6P2B6</accession>
<dbReference type="NCBIfam" id="NF002636">
    <property type="entry name" value="PRK02304.1-5"/>
    <property type="match status" value="1"/>
</dbReference>
<comment type="subcellular location">
    <subcellularLocation>
        <location evidence="3 12">Cytoplasm</location>
    </subcellularLocation>
</comment>
<dbReference type="InterPro" id="IPR005764">
    <property type="entry name" value="Ade_phspho_trans"/>
</dbReference>
<comment type="subunit">
    <text evidence="6 12">Homodimer.</text>
</comment>
<dbReference type="PANTHER" id="PTHR11776">
    <property type="entry name" value="ADENINE PHOSPHORIBOSYLTRANSFERASE"/>
    <property type="match status" value="1"/>
</dbReference>
<dbReference type="EC" id="2.4.2.7" evidence="7 12"/>
<dbReference type="UniPathway" id="UPA00588">
    <property type="reaction ID" value="UER00646"/>
</dbReference>
<dbReference type="GO" id="GO:0044209">
    <property type="term" value="P:AMP salvage"/>
    <property type="evidence" value="ECO:0007669"/>
    <property type="project" value="UniProtKB-UniRule"/>
</dbReference>
<evidence type="ECO:0000256" key="3">
    <source>
        <dbReference type="ARBA" id="ARBA00004496"/>
    </source>
</evidence>
<reference evidence="14 15" key="1">
    <citation type="submission" date="2020-08" db="EMBL/GenBank/DDBJ databases">
        <title>Bridging the membrane lipid divide: bacteria of the FCB group superphylum have the potential to synthesize archaeal ether lipids.</title>
        <authorList>
            <person name="Villanueva L."/>
            <person name="Von Meijenfeldt F.A.B."/>
            <person name="Westbye A.B."/>
            <person name="Yadav S."/>
            <person name="Hopmans E.C."/>
            <person name="Dutilh B.E."/>
            <person name="Sinninghe Damste J.S."/>
        </authorList>
    </citation>
    <scope>NUCLEOTIDE SEQUENCE [LARGE SCALE GENOMIC DNA]</scope>
    <source>
        <strain evidence="14">NIOZ-UU17</strain>
    </source>
</reference>
<organism evidence="14 15">
    <name type="scientific">Candidatus Desulfatibia vada</name>
    <dbReference type="NCBI Taxonomy" id="2841696"/>
    <lineage>
        <taxon>Bacteria</taxon>
        <taxon>Pseudomonadati</taxon>
        <taxon>Thermodesulfobacteriota</taxon>
        <taxon>Desulfobacteria</taxon>
        <taxon>Desulfobacterales</taxon>
        <taxon>Desulfobacterales incertae sedis</taxon>
        <taxon>Candidatus Desulfatibia</taxon>
    </lineage>
</organism>
<evidence type="ECO:0000256" key="4">
    <source>
        <dbReference type="ARBA" id="ARBA00004659"/>
    </source>
</evidence>